<comment type="caution">
    <text evidence="2">The sequence shown here is derived from an EMBL/GenBank/DDBJ whole genome shotgun (WGS) entry which is preliminary data.</text>
</comment>
<name>A0ABM9Y543_YERMW</name>
<keyword evidence="1" id="KW-0472">Membrane</keyword>
<dbReference type="Proteomes" id="UP000003027">
    <property type="component" value="Unassembled WGS sequence"/>
</dbReference>
<keyword evidence="3" id="KW-1185">Reference proteome</keyword>
<evidence type="ECO:0000313" key="2">
    <source>
        <dbReference type="EMBL" id="EEQ08850.1"/>
    </source>
</evidence>
<feature type="transmembrane region" description="Helical" evidence="1">
    <location>
        <begin position="16"/>
        <end position="38"/>
    </location>
</feature>
<accession>A0ABM9Y543</accession>
<sequence length="46" mass="5228">MFGSHSINPPHHLNNLIFILLYCCLLSNNGFVLFISVLTRAVKIEQ</sequence>
<keyword evidence="1" id="KW-1133">Transmembrane helix</keyword>
<organism evidence="2 3">
    <name type="scientific">Yersinia mollaretii (strain ATCC 43969 / DSM 18520 / CIP 103324 / CNY 7263 / WAIP 204)</name>
    <dbReference type="NCBI Taxonomy" id="349967"/>
    <lineage>
        <taxon>Bacteria</taxon>
        <taxon>Pseudomonadati</taxon>
        <taxon>Pseudomonadota</taxon>
        <taxon>Gammaproteobacteria</taxon>
        <taxon>Enterobacterales</taxon>
        <taxon>Yersiniaceae</taxon>
        <taxon>Yersinia</taxon>
    </lineage>
</organism>
<protein>
    <submittedName>
        <fullName evidence="2">Uncharacterized protein</fullName>
    </submittedName>
</protein>
<evidence type="ECO:0000313" key="3">
    <source>
        <dbReference type="Proteomes" id="UP000003027"/>
    </source>
</evidence>
<keyword evidence="1" id="KW-0812">Transmembrane</keyword>
<proteinExistence type="predicted"/>
<gene>
    <name evidence="2" type="ORF">ymoll0001_38230</name>
</gene>
<evidence type="ECO:0000256" key="1">
    <source>
        <dbReference type="SAM" id="Phobius"/>
    </source>
</evidence>
<reference evidence="2" key="1">
    <citation type="submission" date="2008-12" db="EMBL/GenBank/DDBJ databases">
        <title>Annotation of the Yersinia mollaretii ATCC 43969 genome.</title>
        <authorList>
            <person name="Read T.D."/>
            <person name="Akmal A."/>
            <person name="Bishop-Lilly K."/>
            <person name="Chen P.E."/>
            <person name="Cook C."/>
            <person name="Kiley M.P."/>
            <person name="Lentz S."/>
            <person name="Mateczun A."/>
            <person name="Nagarajan N."/>
            <person name="Nolan N."/>
            <person name="Osborne B.I."/>
            <person name="Pop M."/>
            <person name="Sozhamannan S."/>
            <person name="Stewart A.C."/>
            <person name="Sulakvelidze A."/>
            <person name="Thomason B."/>
            <person name="Willner K."/>
            <person name="Zwick M.E."/>
        </authorList>
    </citation>
    <scope>NUCLEOTIDE SEQUENCE [LARGE SCALE GENOMIC DNA]</scope>
    <source>
        <strain evidence="2">ATCC 43969</strain>
    </source>
</reference>
<dbReference type="EMBL" id="AALD02000064">
    <property type="protein sequence ID" value="EEQ08850.1"/>
    <property type="molecule type" value="Genomic_DNA"/>
</dbReference>